<dbReference type="Proteomes" id="UP001277183">
    <property type="component" value="Unassembled WGS sequence"/>
</dbReference>
<comment type="caution">
    <text evidence="1">The sequence shown here is derived from an EMBL/GenBank/DDBJ whole genome shotgun (WGS) entry which is preliminary data.</text>
</comment>
<reference evidence="1" key="1">
    <citation type="submission" date="2023-11" db="EMBL/GenBank/DDBJ databases">
        <title>WGS of Aeromonas in Northern Israel.</title>
        <authorList>
            <person name="Hershko Y."/>
        </authorList>
    </citation>
    <scope>NUCLEOTIDE SEQUENCE</scope>
    <source>
        <strain evidence="1">77416</strain>
    </source>
</reference>
<accession>A0AAW9F4Z2</accession>
<dbReference type="EMBL" id="JAWZVU010000308">
    <property type="protein sequence ID" value="MDX7723458.1"/>
    <property type="molecule type" value="Genomic_DNA"/>
</dbReference>
<evidence type="ECO:0000313" key="2">
    <source>
        <dbReference type="Proteomes" id="UP001277183"/>
    </source>
</evidence>
<feature type="non-terminal residue" evidence="1">
    <location>
        <position position="1"/>
    </location>
</feature>
<proteinExistence type="predicted"/>
<evidence type="ECO:0000313" key="1">
    <source>
        <dbReference type="EMBL" id="MDX7723458.1"/>
    </source>
</evidence>
<gene>
    <name evidence="1" type="ORF">SJS77_24105</name>
</gene>
<name>A0AAW9F4Z2_AERCA</name>
<dbReference type="RefSeq" id="WP_319887008.1">
    <property type="nucleotide sequence ID" value="NZ_JAWZVU010000308.1"/>
</dbReference>
<protein>
    <submittedName>
        <fullName evidence="1">Uncharacterized protein</fullName>
    </submittedName>
</protein>
<dbReference type="AlphaFoldDB" id="A0AAW9F4Z2"/>
<sequence>QDLIKRQLEDQSVSKLKMTLLENSVSFFIESVKKAINAETATQDWKLAIFLLVQAIELILKEKLKNTHEILIYSNIDSPKHTVDLNSAINRLAKIDNIILTTADKETLESAAKIRNQIVHFEFEVPLEQIKSHYIILMGFYTSFCNSHLDFDVLAELTTGLHKKLLALSKYLDELETRARQRFKLEDISSASICQCPACQRETFNLENRKCYVCSIERWTYQCIYCSKLSIEDNWNVYIPFEEIPGKTNRFKNICPECEIHIHLGKSE</sequence>
<organism evidence="1 2">
    <name type="scientific">Aeromonas caviae</name>
    <name type="common">Aeromonas punctata</name>
    <dbReference type="NCBI Taxonomy" id="648"/>
    <lineage>
        <taxon>Bacteria</taxon>
        <taxon>Pseudomonadati</taxon>
        <taxon>Pseudomonadota</taxon>
        <taxon>Gammaproteobacteria</taxon>
        <taxon>Aeromonadales</taxon>
        <taxon>Aeromonadaceae</taxon>
        <taxon>Aeromonas</taxon>
    </lineage>
</organism>